<dbReference type="EMBL" id="BAABKN010000027">
    <property type="protein sequence ID" value="GAA4751629.1"/>
    <property type="molecule type" value="Genomic_DNA"/>
</dbReference>
<keyword evidence="2 4" id="KW-0560">Oxidoreductase</keyword>
<dbReference type="SUPFAM" id="SSF51735">
    <property type="entry name" value="NAD(P)-binding Rossmann-fold domains"/>
    <property type="match status" value="1"/>
</dbReference>
<comment type="similarity">
    <text evidence="1 4">Belongs to the D-isomer specific 2-hydroxyacid dehydrogenase family.</text>
</comment>
<evidence type="ECO:0000256" key="4">
    <source>
        <dbReference type="RuleBase" id="RU003719"/>
    </source>
</evidence>
<proteinExistence type="inferred from homology"/>
<evidence type="ECO:0000259" key="6">
    <source>
        <dbReference type="Pfam" id="PF02826"/>
    </source>
</evidence>
<evidence type="ECO:0000256" key="1">
    <source>
        <dbReference type="ARBA" id="ARBA00005854"/>
    </source>
</evidence>
<dbReference type="PROSITE" id="PS00671">
    <property type="entry name" value="D_2_HYDROXYACID_DH_3"/>
    <property type="match status" value="1"/>
</dbReference>
<feature type="domain" description="D-isomer specific 2-hydroxyacid dehydrogenase catalytic" evidence="5">
    <location>
        <begin position="54"/>
        <end position="299"/>
    </location>
</feature>
<dbReference type="PANTHER" id="PTHR43333">
    <property type="entry name" value="2-HACID_DH_C DOMAIN-CONTAINING PROTEIN"/>
    <property type="match status" value="1"/>
</dbReference>
<evidence type="ECO:0000256" key="3">
    <source>
        <dbReference type="ARBA" id="ARBA00023027"/>
    </source>
</evidence>
<dbReference type="PANTHER" id="PTHR43333:SF1">
    <property type="entry name" value="D-ISOMER SPECIFIC 2-HYDROXYACID DEHYDROGENASE NAD-BINDING DOMAIN-CONTAINING PROTEIN"/>
    <property type="match status" value="1"/>
</dbReference>
<feature type="domain" description="D-isomer specific 2-hydroxyacid dehydrogenase NAD-binding" evidence="6">
    <location>
        <begin position="102"/>
        <end position="269"/>
    </location>
</feature>
<dbReference type="InterPro" id="IPR006139">
    <property type="entry name" value="D-isomer_2_OHA_DH_cat_dom"/>
</dbReference>
<dbReference type="Proteomes" id="UP001499882">
    <property type="component" value="Unassembled WGS sequence"/>
</dbReference>
<dbReference type="Pfam" id="PF02826">
    <property type="entry name" value="2-Hacid_dh_C"/>
    <property type="match status" value="1"/>
</dbReference>
<dbReference type="InterPro" id="IPR036291">
    <property type="entry name" value="NAD(P)-bd_dom_sf"/>
</dbReference>
<evidence type="ECO:0000313" key="7">
    <source>
        <dbReference type="EMBL" id="GAA4751629.1"/>
    </source>
</evidence>
<protein>
    <submittedName>
        <fullName evidence="7">2-hydroxyacid dehydrogenase</fullName>
    </submittedName>
</protein>
<accession>A0ABP8ZB84</accession>
<sequence length="304" mass="32941">MSDRLVWLPFEPALLGDPPAGLRYEVVDPTRDVPDSVGDVRFYVPPYMVGPRVAEVLAQMGSLEVVQTLTAGVDNVRAQVPEGVTLCNGRGIHDTSTAELALTLILASLRGIPDWVRAQDRHEWKPGWRPALADKRVLLVGYGAIGEAIERRLLPFEVEVTRVARSARDGVHAIDELPRLLPEADVVVLVVPLTDQTRGLVDATFLAAMPDGALLVNVARGPVVDNDALVAELTSGRLRAAVDVVDPEPVPADHPFWEAPGLLVSPHVGGASSAMWPRAHRLVRDQLHRYAAGEELVNVMSGDY</sequence>
<dbReference type="InterPro" id="IPR029753">
    <property type="entry name" value="D-isomer_DH_CS"/>
</dbReference>
<comment type="caution">
    <text evidence="7">The sequence shown here is derived from an EMBL/GenBank/DDBJ whole genome shotgun (WGS) entry which is preliminary data.</text>
</comment>
<organism evidence="7 8">
    <name type="scientific">Nocardioides endophyticus</name>
    <dbReference type="NCBI Taxonomy" id="1353775"/>
    <lineage>
        <taxon>Bacteria</taxon>
        <taxon>Bacillati</taxon>
        <taxon>Actinomycetota</taxon>
        <taxon>Actinomycetes</taxon>
        <taxon>Propionibacteriales</taxon>
        <taxon>Nocardioidaceae</taxon>
        <taxon>Nocardioides</taxon>
    </lineage>
</organism>
<dbReference type="InterPro" id="IPR006140">
    <property type="entry name" value="D-isomer_DH_NAD-bd"/>
</dbReference>
<keyword evidence="8" id="KW-1185">Reference proteome</keyword>
<keyword evidence="3" id="KW-0520">NAD</keyword>
<dbReference type="CDD" id="cd12166">
    <property type="entry name" value="2-Hacid_dh_7"/>
    <property type="match status" value="1"/>
</dbReference>
<dbReference type="Pfam" id="PF00389">
    <property type="entry name" value="2-Hacid_dh"/>
    <property type="match status" value="1"/>
</dbReference>
<evidence type="ECO:0000256" key="2">
    <source>
        <dbReference type="ARBA" id="ARBA00023002"/>
    </source>
</evidence>
<name>A0ABP8ZB84_9ACTN</name>
<reference evidence="8" key="1">
    <citation type="journal article" date="2019" name="Int. J. Syst. Evol. Microbiol.">
        <title>The Global Catalogue of Microorganisms (GCM) 10K type strain sequencing project: providing services to taxonomists for standard genome sequencing and annotation.</title>
        <authorList>
            <consortium name="The Broad Institute Genomics Platform"/>
            <consortium name="The Broad Institute Genome Sequencing Center for Infectious Disease"/>
            <person name="Wu L."/>
            <person name="Ma J."/>
        </authorList>
    </citation>
    <scope>NUCLEOTIDE SEQUENCE [LARGE SCALE GENOMIC DNA]</scope>
    <source>
        <strain evidence="8">JCM 18532</strain>
    </source>
</reference>
<evidence type="ECO:0000313" key="8">
    <source>
        <dbReference type="Proteomes" id="UP001499882"/>
    </source>
</evidence>
<dbReference type="Gene3D" id="3.40.50.720">
    <property type="entry name" value="NAD(P)-binding Rossmann-like Domain"/>
    <property type="match status" value="2"/>
</dbReference>
<evidence type="ECO:0000259" key="5">
    <source>
        <dbReference type="Pfam" id="PF00389"/>
    </source>
</evidence>
<gene>
    <name evidence="7" type="ORF">GCM10023350_41120</name>
</gene>
<dbReference type="SUPFAM" id="SSF52283">
    <property type="entry name" value="Formate/glycerate dehydrogenase catalytic domain-like"/>
    <property type="match status" value="1"/>
</dbReference>
<dbReference type="RefSeq" id="WP_345528861.1">
    <property type="nucleotide sequence ID" value="NZ_BAABKN010000027.1"/>
</dbReference>